<dbReference type="GO" id="GO:0010506">
    <property type="term" value="P:regulation of autophagy"/>
    <property type="evidence" value="ECO:0007669"/>
    <property type="project" value="InterPro"/>
</dbReference>
<evidence type="ECO:0000256" key="6">
    <source>
        <dbReference type="ARBA" id="ARBA00022777"/>
    </source>
</evidence>
<keyword evidence="6" id="KW-0418">Kinase</keyword>
<keyword evidence="4" id="KW-0808">Transferase</keyword>
<dbReference type="InterPro" id="IPR011009">
    <property type="entry name" value="Kinase-like_dom_sf"/>
</dbReference>
<organism evidence="14 15">
    <name type="scientific">Botrytis hyacinthi</name>
    <dbReference type="NCBI Taxonomy" id="278943"/>
    <lineage>
        <taxon>Eukaryota</taxon>
        <taxon>Fungi</taxon>
        <taxon>Dikarya</taxon>
        <taxon>Ascomycota</taxon>
        <taxon>Pezizomycotina</taxon>
        <taxon>Leotiomycetes</taxon>
        <taxon>Helotiales</taxon>
        <taxon>Sclerotiniaceae</taxon>
        <taxon>Botrytis</taxon>
    </lineage>
</organism>
<evidence type="ECO:0000256" key="12">
    <source>
        <dbReference type="SAM" id="MobiDB-lite"/>
    </source>
</evidence>
<dbReference type="EC" id="2.7.11.1" evidence="2"/>
<dbReference type="SMART" id="SM00220">
    <property type="entry name" value="S_TKc"/>
    <property type="match status" value="1"/>
</dbReference>
<protein>
    <recommendedName>
        <fullName evidence="2">non-specific serine/threonine protein kinase</fullName>
        <ecNumber evidence="2">2.7.11.1</ecNumber>
    </recommendedName>
    <alternativeName>
        <fullName evidence="9">Autophagy-related protein 1</fullName>
    </alternativeName>
</protein>
<dbReference type="AlphaFoldDB" id="A0A4Z1GTT7"/>
<evidence type="ECO:0000256" key="10">
    <source>
        <dbReference type="ARBA" id="ARBA00047899"/>
    </source>
</evidence>
<dbReference type="InterPro" id="IPR000719">
    <property type="entry name" value="Prot_kinase_dom"/>
</dbReference>
<comment type="catalytic activity">
    <reaction evidence="11">
        <text>L-seryl-[protein] + ATP = O-phospho-L-seryl-[protein] + ADP + H(+)</text>
        <dbReference type="Rhea" id="RHEA:17989"/>
        <dbReference type="Rhea" id="RHEA-COMP:9863"/>
        <dbReference type="Rhea" id="RHEA-COMP:11604"/>
        <dbReference type="ChEBI" id="CHEBI:15378"/>
        <dbReference type="ChEBI" id="CHEBI:29999"/>
        <dbReference type="ChEBI" id="CHEBI:30616"/>
        <dbReference type="ChEBI" id="CHEBI:83421"/>
        <dbReference type="ChEBI" id="CHEBI:456216"/>
        <dbReference type="EC" id="2.7.11.1"/>
    </reaction>
</comment>
<dbReference type="GO" id="GO:0005524">
    <property type="term" value="F:ATP binding"/>
    <property type="evidence" value="ECO:0007669"/>
    <property type="project" value="UniProtKB-KW"/>
</dbReference>
<keyword evidence="3" id="KW-0723">Serine/threonine-protein kinase</keyword>
<dbReference type="GO" id="GO:0005776">
    <property type="term" value="C:autophagosome"/>
    <property type="evidence" value="ECO:0007669"/>
    <property type="project" value="TreeGrafter"/>
</dbReference>
<dbReference type="PROSITE" id="PS00108">
    <property type="entry name" value="PROTEIN_KINASE_ST"/>
    <property type="match status" value="1"/>
</dbReference>
<evidence type="ECO:0000256" key="5">
    <source>
        <dbReference type="ARBA" id="ARBA00022741"/>
    </source>
</evidence>
<evidence type="ECO:0000256" key="9">
    <source>
        <dbReference type="ARBA" id="ARBA00030237"/>
    </source>
</evidence>
<evidence type="ECO:0000256" key="4">
    <source>
        <dbReference type="ARBA" id="ARBA00022679"/>
    </source>
</evidence>
<evidence type="ECO:0000256" key="1">
    <source>
        <dbReference type="ARBA" id="ARBA00004623"/>
    </source>
</evidence>
<evidence type="ECO:0000259" key="13">
    <source>
        <dbReference type="PROSITE" id="PS50011"/>
    </source>
</evidence>
<keyword evidence="15" id="KW-1185">Reference proteome</keyword>
<dbReference type="Pfam" id="PF00069">
    <property type="entry name" value="Pkinase"/>
    <property type="match status" value="1"/>
</dbReference>
<dbReference type="CDD" id="cd00180">
    <property type="entry name" value="PKc"/>
    <property type="match status" value="1"/>
</dbReference>
<dbReference type="GO" id="GO:0004674">
    <property type="term" value="F:protein serine/threonine kinase activity"/>
    <property type="evidence" value="ECO:0007669"/>
    <property type="project" value="UniProtKB-KW"/>
</dbReference>
<dbReference type="Gene3D" id="1.10.510.10">
    <property type="entry name" value="Transferase(Phosphotransferase) domain 1"/>
    <property type="match status" value="1"/>
</dbReference>
<dbReference type="GO" id="GO:0034045">
    <property type="term" value="C:phagophore assembly site membrane"/>
    <property type="evidence" value="ECO:0007669"/>
    <property type="project" value="UniProtKB-SubCell"/>
</dbReference>
<dbReference type="InterPro" id="IPR045269">
    <property type="entry name" value="Atg1-like"/>
</dbReference>
<dbReference type="EMBL" id="PQXK01000068">
    <property type="protein sequence ID" value="TGO38762.1"/>
    <property type="molecule type" value="Genomic_DNA"/>
</dbReference>
<sequence length="315" mass="36331">MAHVMSPLDSIAIPDQGSYSHMDGNRAPVADQFRTGSLQEETPFMKTKVARVEELTESPFLPNTIKDAEEQLMKPRRVRTSQDHEVEDANQEIQDSDHDSIAHHDRIYVHTFTEAEKVPYEEDLDFPRTQGSFGIVYKAVNTTKNTDFAVKMFKKVHSSEQRDMISKELALLDRRNHPNLLTLVGAYQLHDDPHTYYIVTQPWAPYTLEMFIHEKDSQRLKSCPWFASSSIMKEIKILMVLKGLADGLGYLHEHSIKHKDIKPNNILLYDDSDRGIRPIIPDFGESKVFREGGTTDYTNSTYYIYCARTSRPHRQ</sequence>
<dbReference type="GO" id="GO:0000045">
    <property type="term" value="P:autophagosome assembly"/>
    <property type="evidence" value="ECO:0007669"/>
    <property type="project" value="TreeGrafter"/>
</dbReference>
<name>A0A4Z1GTT7_9HELO</name>
<evidence type="ECO:0000256" key="8">
    <source>
        <dbReference type="ARBA" id="ARBA00023006"/>
    </source>
</evidence>
<keyword evidence="5" id="KW-0547">Nucleotide-binding</keyword>
<comment type="caution">
    <text evidence="14">The sequence shown here is derived from an EMBL/GenBank/DDBJ whole genome shotgun (WGS) entry which is preliminary data.</text>
</comment>
<feature type="region of interest" description="Disordered" evidence="12">
    <location>
        <begin position="75"/>
        <end position="95"/>
    </location>
</feature>
<gene>
    <name evidence="14" type="ORF">BHYA_0068g00420</name>
</gene>
<dbReference type="PANTHER" id="PTHR24348">
    <property type="entry name" value="SERINE/THREONINE-PROTEIN KINASE UNC-51-RELATED"/>
    <property type="match status" value="1"/>
</dbReference>
<dbReference type="InterPro" id="IPR008271">
    <property type="entry name" value="Ser/Thr_kinase_AS"/>
</dbReference>
<keyword evidence="8" id="KW-0072">Autophagy</keyword>
<dbReference type="Proteomes" id="UP000297814">
    <property type="component" value="Unassembled WGS sequence"/>
</dbReference>
<evidence type="ECO:0000313" key="14">
    <source>
        <dbReference type="EMBL" id="TGO38762.1"/>
    </source>
</evidence>
<evidence type="ECO:0000256" key="11">
    <source>
        <dbReference type="ARBA" id="ARBA00048679"/>
    </source>
</evidence>
<keyword evidence="7" id="KW-0067">ATP-binding</keyword>
<feature type="domain" description="Protein kinase" evidence="13">
    <location>
        <begin position="122"/>
        <end position="315"/>
    </location>
</feature>
<comment type="catalytic activity">
    <reaction evidence="10">
        <text>L-threonyl-[protein] + ATP = O-phospho-L-threonyl-[protein] + ADP + H(+)</text>
        <dbReference type="Rhea" id="RHEA:46608"/>
        <dbReference type="Rhea" id="RHEA-COMP:11060"/>
        <dbReference type="Rhea" id="RHEA-COMP:11605"/>
        <dbReference type="ChEBI" id="CHEBI:15378"/>
        <dbReference type="ChEBI" id="CHEBI:30013"/>
        <dbReference type="ChEBI" id="CHEBI:30616"/>
        <dbReference type="ChEBI" id="CHEBI:61977"/>
        <dbReference type="ChEBI" id="CHEBI:456216"/>
        <dbReference type="EC" id="2.7.11.1"/>
    </reaction>
</comment>
<evidence type="ECO:0000256" key="7">
    <source>
        <dbReference type="ARBA" id="ARBA00022840"/>
    </source>
</evidence>
<dbReference type="PANTHER" id="PTHR24348:SF22">
    <property type="entry name" value="NON-SPECIFIC SERINE_THREONINE PROTEIN KINASE"/>
    <property type="match status" value="1"/>
</dbReference>
<proteinExistence type="predicted"/>
<reference evidence="14 15" key="1">
    <citation type="submission" date="2017-12" db="EMBL/GenBank/DDBJ databases">
        <title>Comparative genomics of Botrytis spp.</title>
        <authorList>
            <person name="Valero-Jimenez C.A."/>
            <person name="Tapia P."/>
            <person name="Veloso J."/>
            <person name="Silva-Moreno E."/>
            <person name="Staats M."/>
            <person name="Valdes J.H."/>
            <person name="Van Kan J.A.L."/>
        </authorList>
    </citation>
    <scope>NUCLEOTIDE SEQUENCE [LARGE SCALE GENOMIC DNA]</scope>
    <source>
        <strain evidence="14 15">Bh0001</strain>
    </source>
</reference>
<accession>A0A4Z1GTT7</accession>
<evidence type="ECO:0000313" key="15">
    <source>
        <dbReference type="Proteomes" id="UP000297814"/>
    </source>
</evidence>
<dbReference type="GO" id="GO:0005829">
    <property type="term" value="C:cytosol"/>
    <property type="evidence" value="ECO:0007669"/>
    <property type="project" value="TreeGrafter"/>
</dbReference>
<evidence type="ECO:0000256" key="2">
    <source>
        <dbReference type="ARBA" id="ARBA00012513"/>
    </source>
</evidence>
<dbReference type="SUPFAM" id="SSF56112">
    <property type="entry name" value="Protein kinase-like (PK-like)"/>
    <property type="match status" value="1"/>
</dbReference>
<dbReference type="PROSITE" id="PS50011">
    <property type="entry name" value="PROTEIN_KINASE_DOM"/>
    <property type="match status" value="1"/>
</dbReference>
<evidence type="ECO:0000256" key="3">
    <source>
        <dbReference type="ARBA" id="ARBA00022527"/>
    </source>
</evidence>
<comment type="subcellular location">
    <subcellularLocation>
        <location evidence="1">Preautophagosomal structure membrane</location>
        <topology evidence="1">Peripheral membrane protein</topology>
    </subcellularLocation>
</comment>